<dbReference type="CDD" id="cd07557">
    <property type="entry name" value="trimeric_dUTPase"/>
    <property type="match status" value="1"/>
</dbReference>
<comment type="similarity">
    <text evidence="1">Belongs to the dUTPase family.</text>
</comment>
<organism evidence="7 8">
    <name type="scientific">Candidatus Liptonbacteria bacterium RIFOXYB1_FULL_36_10</name>
    <dbReference type="NCBI Taxonomy" id="1798654"/>
    <lineage>
        <taxon>Bacteria</taxon>
        <taxon>Candidatus Liptoniibacteriota</taxon>
    </lineage>
</organism>
<dbReference type="GO" id="GO:0000287">
    <property type="term" value="F:magnesium ion binding"/>
    <property type="evidence" value="ECO:0007669"/>
    <property type="project" value="InterPro"/>
</dbReference>
<dbReference type="PANTHER" id="PTHR11241:SF0">
    <property type="entry name" value="DEOXYURIDINE 5'-TRIPHOSPHATE NUCLEOTIDOHYDROLASE"/>
    <property type="match status" value="1"/>
</dbReference>
<dbReference type="Pfam" id="PF00692">
    <property type="entry name" value="dUTPase"/>
    <property type="match status" value="1"/>
</dbReference>
<proteinExistence type="inferred from homology"/>
<evidence type="ECO:0000256" key="4">
    <source>
        <dbReference type="ARBA" id="ARBA00023080"/>
    </source>
</evidence>
<dbReference type="PANTHER" id="PTHR11241">
    <property type="entry name" value="DEOXYURIDINE 5'-TRIPHOSPHATE NUCLEOTIDOHYDROLASE"/>
    <property type="match status" value="1"/>
</dbReference>
<comment type="catalytic activity">
    <reaction evidence="5">
        <text>dUTP + H2O = dUMP + diphosphate + H(+)</text>
        <dbReference type="Rhea" id="RHEA:10248"/>
        <dbReference type="ChEBI" id="CHEBI:15377"/>
        <dbReference type="ChEBI" id="CHEBI:15378"/>
        <dbReference type="ChEBI" id="CHEBI:33019"/>
        <dbReference type="ChEBI" id="CHEBI:61555"/>
        <dbReference type="ChEBI" id="CHEBI:246422"/>
        <dbReference type="EC" id="3.6.1.23"/>
    </reaction>
</comment>
<evidence type="ECO:0000256" key="2">
    <source>
        <dbReference type="ARBA" id="ARBA00012379"/>
    </source>
</evidence>
<accession>A0A1G2CL88</accession>
<dbReference type="Gene3D" id="2.70.40.10">
    <property type="match status" value="1"/>
</dbReference>
<dbReference type="InterPro" id="IPR008181">
    <property type="entry name" value="dUTPase"/>
</dbReference>
<dbReference type="GO" id="GO:0004170">
    <property type="term" value="F:dUTP diphosphatase activity"/>
    <property type="evidence" value="ECO:0007669"/>
    <property type="project" value="UniProtKB-EC"/>
</dbReference>
<dbReference type="Proteomes" id="UP000178599">
    <property type="component" value="Unassembled WGS sequence"/>
</dbReference>
<sequence length="142" mass="15997">MKIFIKRIDKSLPLPEYKTAGATAFDFSAREKTIILPKSVGYIPLNVVIKVPAGYVLQIFPRSSTHKKGLLMANSVGIIDLDFCGDNDEIKAAYYNFTDNEVIIERGDRIAQGIIKKIESVEWEEKEKMEFENRGSFGTTGF</sequence>
<dbReference type="EC" id="3.6.1.23" evidence="2"/>
<evidence type="ECO:0000256" key="5">
    <source>
        <dbReference type="ARBA" id="ARBA00047686"/>
    </source>
</evidence>
<dbReference type="EMBL" id="MHLE01000041">
    <property type="protein sequence ID" value="OGZ02156.1"/>
    <property type="molecule type" value="Genomic_DNA"/>
</dbReference>
<dbReference type="GO" id="GO:0006226">
    <property type="term" value="P:dUMP biosynthetic process"/>
    <property type="evidence" value="ECO:0007669"/>
    <property type="project" value="InterPro"/>
</dbReference>
<dbReference type="InterPro" id="IPR033704">
    <property type="entry name" value="dUTPase_trimeric"/>
</dbReference>
<evidence type="ECO:0000256" key="1">
    <source>
        <dbReference type="ARBA" id="ARBA00006581"/>
    </source>
</evidence>
<reference evidence="7 8" key="1">
    <citation type="journal article" date="2016" name="Nat. Commun.">
        <title>Thousands of microbial genomes shed light on interconnected biogeochemical processes in an aquifer system.</title>
        <authorList>
            <person name="Anantharaman K."/>
            <person name="Brown C.T."/>
            <person name="Hug L.A."/>
            <person name="Sharon I."/>
            <person name="Castelle C.J."/>
            <person name="Probst A.J."/>
            <person name="Thomas B.C."/>
            <person name="Singh A."/>
            <person name="Wilkins M.J."/>
            <person name="Karaoz U."/>
            <person name="Brodie E.L."/>
            <person name="Williams K.H."/>
            <person name="Hubbard S.S."/>
            <person name="Banfield J.F."/>
        </authorList>
    </citation>
    <scope>NUCLEOTIDE SEQUENCE [LARGE SCALE GENOMIC DNA]</scope>
</reference>
<dbReference type="GO" id="GO:0046081">
    <property type="term" value="P:dUTP catabolic process"/>
    <property type="evidence" value="ECO:0007669"/>
    <property type="project" value="InterPro"/>
</dbReference>
<comment type="caution">
    <text evidence="7">The sequence shown here is derived from an EMBL/GenBank/DDBJ whole genome shotgun (WGS) entry which is preliminary data.</text>
</comment>
<evidence type="ECO:0000259" key="6">
    <source>
        <dbReference type="Pfam" id="PF00692"/>
    </source>
</evidence>
<evidence type="ECO:0000256" key="3">
    <source>
        <dbReference type="ARBA" id="ARBA00022801"/>
    </source>
</evidence>
<gene>
    <name evidence="7" type="ORF">A2390_01075</name>
</gene>
<dbReference type="InterPro" id="IPR029054">
    <property type="entry name" value="dUTPase-like"/>
</dbReference>
<keyword evidence="4" id="KW-0546">Nucleotide metabolism</keyword>
<protein>
    <recommendedName>
        <fullName evidence="2">dUTP diphosphatase</fullName>
        <ecNumber evidence="2">3.6.1.23</ecNumber>
    </recommendedName>
</protein>
<dbReference type="AlphaFoldDB" id="A0A1G2CL88"/>
<name>A0A1G2CL88_9BACT</name>
<dbReference type="InterPro" id="IPR036157">
    <property type="entry name" value="dUTPase-like_sf"/>
</dbReference>
<keyword evidence="3" id="KW-0378">Hydrolase</keyword>
<dbReference type="SUPFAM" id="SSF51283">
    <property type="entry name" value="dUTPase-like"/>
    <property type="match status" value="1"/>
</dbReference>
<feature type="domain" description="dUTPase-like" evidence="6">
    <location>
        <begin position="12"/>
        <end position="138"/>
    </location>
</feature>
<evidence type="ECO:0000313" key="7">
    <source>
        <dbReference type="EMBL" id="OGZ02156.1"/>
    </source>
</evidence>
<evidence type="ECO:0000313" key="8">
    <source>
        <dbReference type="Proteomes" id="UP000178599"/>
    </source>
</evidence>